<evidence type="ECO:0000256" key="1">
    <source>
        <dbReference type="ARBA" id="ARBA00001917"/>
    </source>
</evidence>
<dbReference type="PANTHER" id="PTHR42747:SF3">
    <property type="entry name" value="NITRONATE MONOOXYGENASE-RELATED"/>
    <property type="match status" value="1"/>
</dbReference>
<keyword evidence="6" id="KW-0285">Flavoprotein</keyword>
<keyword evidence="13" id="KW-1185">Reference proteome</keyword>
<evidence type="ECO:0000313" key="12">
    <source>
        <dbReference type="EMBL" id="MBS2970601.1"/>
    </source>
</evidence>
<evidence type="ECO:0000256" key="7">
    <source>
        <dbReference type="ARBA" id="ARBA00022643"/>
    </source>
</evidence>
<evidence type="ECO:0000256" key="8">
    <source>
        <dbReference type="ARBA" id="ARBA00023002"/>
    </source>
</evidence>
<keyword evidence="5" id="KW-0216">Detoxification</keyword>
<evidence type="ECO:0000256" key="11">
    <source>
        <dbReference type="ARBA" id="ARBA00049401"/>
    </source>
</evidence>
<evidence type="ECO:0000256" key="10">
    <source>
        <dbReference type="ARBA" id="ARBA00031155"/>
    </source>
</evidence>
<evidence type="ECO:0000256" key="3">
    <source>
        <dbReference type="ARBA" id="ARBA00009881"/>
    </source>
</evidence>
<gene>
    <name evidence="12" type="ORF">J9317_17795</name>
</gene>
<comment type="caution">
    <text evidence="12">The sequence shown here is derived from an EMBL/GenBank/DDBJ whole genome shotgun (WGS) entry which is preliminary data.</text>
</comment>
<keyword evidence="7" id="KW-0288">FMN</keyword>
<dbReference type="GO" id="GO:0004497">
    <property type="term" value="F:monooxygenase activity"/>
    <property type="evidence" value="ECO:0007669"/>
    <property type="project" value="UniProtKB-KW"/>
</dbReference>
<dbReference type="InterPro" id="IPR013785">
    <property type="entry name" value="Aldolase_TIM"/>
</dbReference>
<protein>
    <recommendedName>
        <fullName evidence="4">Probable nitronate monooxygenase</fullName>
    </recommendedName>
    <alternativeName>
        <fullName evidence="10">Propionate 3-nitronate monooxygenase</fullName>
    </alternativeName>
</protein>
<dbReference type="EMBL" id="JAGVRK010000001">
    <property type="protein sequence ID" value="MBS2970601.1"/>
    <property type="molecule type" value="Genomic_DNA"/>
</dbReference>
<evidence type="ECO:0000256" key="2">
    <source>
        <dbReference type="ARBA" id="ARBA00003535"/>
    </source>
</evidence>
<name>A0ABS5LIN1_9BACI</name>
<comment type="function">
    <text evidence="2">Nitronate monooxygenase that uses molecular oxygen to catalyze the oxidative denitrification of alkyl nitronates. Acts on propionate 3-nitronate (P3N), the presumed physiological substrate. Probably functions in the detoxification of P3N, a metabolic poison produced by plants and fungi as a defense mechanism.</text>
</comment>
<sequence length="353" mass="38243">MNVTASLTELLRINYPIIQAPMAGGITGPELVCAVSRSGCLGSIGAGYMAPGDLSALLSDIKKNINQPYSVNLFVPEQPDASRSEIQNAFEALRSFREELHIDENPPVFNEGTSIYEEQLEIVLKEKVPVCSFTFGMPAKHIIQELKDNGSIVIGTATSVMEAILLEEQGVDAIVAQGSEAGGHRGTFSGPPFHHMMGLMSLIPQICDFVKIPVIAAGGIMDARGYRAALCLGAQGVQMGTAFLTAFESSAHPAYKEAVLNAREDQVVVTNAFSGKEARGIKNQFIYEMEKETRILPYPLQNDLTKEIRKAASEQNNAEYMSLWCGQSPRLSRSQSVESLVQSILSLSKDATL</sequence>
<organism evidence="12 13">
    <name type="scientific">Metabacillus flavus</name>
    <dbReference type="NCBI Taxonomy" id="2823519"/>
    <lineage>
        <taxon>Bacteria</taxon>
        <taxon>Bacillati</taxon>
        <taxon>Bacillota</taxon>
        <taxon>Bacilli</taxon>
        <taxon>Bacillales</taxon>
        <taxon>Bacillaceae</taxon>
        <taxon>Metabacillus</taxon>
    </lineage>
</organism>
<accession>A0ABS5LIN1</accession>
<evidence type="ECO:0000313" key="13">
    <source>
        <dbReference type="Proteomes" id="UP000682403"/>
    </source>
</evidence>
<comment type="cofactor">
    <cofactor evidence="1">
        <name>FMN</name>
        <dbReference type="ChEBI" id="CHEBI:58210"/>
    </cofactor>
</comment>
<evidence type="ECO:0000256" key="6">
    <source>
        <dbReference type="ARBA" id="ARBA00022630"/>
    </source>
</evidence>
<dbReference type="Proteomes" id="UP000682403">
    <property type="component" value="Unassembled WGS sequence"/>
</dbReference>
<dbReference type="PANTHER" id="PTHR42747">
    <property type="entry name" value="NITRONATE MONOOXYGENASE-RELATED"/>
    <property type="match status" value="1"/>
</dbReference>
<proteinExistence type="inferred from homology"/>
<keyword evidence="8" id="KW-0560">Oxidoreductase</keyword>
<evidence type="ECO:0000256" key="9">
    <source>
        <dbReference type="ARBA" id="ARBA00023033"/>
    </source>
</evidence>
<dbReference type="CDD" id="cd04730">
    <property type="entry name" value="NPD_like"/>
    <property type="match status" value="1"/>
</dbReference>
<dbReference type="SUPFAM" id="SSF51412">
    <property type="entry name" value="Inosine monophosphate dehydrogenase (IMPDH)"/>
    <property type="match status" value="1"/>
</dbReference>
<dbReference type="Gene3D" id="3.20.20.70">
    <property type="entry name" value="Aldolase class I"/>
    <property type="match status" value="1"/>
</dbReference>
<comment type="catalytic activity">
    <reaction evidence="11">
        <text>3 propionate 3-nitronate + 3 O2 + H2O = 3 3-oxopropanoate + 2 nitrate + nitrite + H2O2 + 3 H(+)</text>
        <dbReference type="Rhea" id="RHEA:57332"/>
        <dbReference type="ChEBI" id="CHEBI:15377"/>
        <dbReference type="ChEBI" id="CHEBI:15378"/>
        <dbReference type="ChEBI" id="CHEBI:15379"/>
        <dbReference type="ChEBI" id="CHEBI:16240"/>
        <dbReference type="ChEBI" id="CHEBI:16301"/>
        <dbReference type="ChEBI" id="CHEBI:17632"/>
        <dbReference type="ChEBI" id="CHEBI:33190"/>
        <dbReference type="ChEBI" id="CHEBI:136067"/>
    </reaction>
</comment>
<evidence type="ECO:0000256" key="5">
    <source>
        <dbReference type="ARBA" id="ARBA00022575"/>
    </source>
</evidence>
<keyword evidence="9 12" id="KW-0503">Monooxygenase</keyword>
<reference evidence="12 13" key="1">
    <citation type="submission" date="2021-04" db="EMBL/GenBank/DDBJ databases">
        <title>Metabacillus sp. strain KIGAM252 whole genome sequence.</title>
        <authorList>
            <person name="Seo M.-J."/>
            <person name="Cho E.-S."/>
            <person name="Hwang C.Y."/>
            <person name="Yoon D.J."/>
        </authorList>
    </citation>
    <scope>NUCLEOTIDE SEQUENCE [LARGE SCALE GENOMIC DNA]</scope>
    <source>
        <strain evidence="12 13">KIGAM252</strain>
    </source>
</reference>
<comment type="similarity">
    <text evidence="3">Belongs to the nitronate monooxygenase family. NMO class I subfamily.</text>
</comment>
<dbReference type="InterPro" id="IPR004136">
    <property type="entry name" value="NMO"/>
</dbReference>
<dbReference type="Pfam" id="PF03060">
    <property type="entry name" value="NMO"/>
    <property type="match status" value="1"/>
</dbReference>
<evidence type="ECO:0000256" key="4">
    <source>
        <dbReference type="ARBA" id="ARBA00013457"/>
    </source>
</evidence>